<reference evidence="1" key="1">
    <citation type="submission" date="2022-06" db="EMBL/GenBank/DDBJ databases">
        <title>Genomic Encyclopedia of Archaeal and Bacterial Type Strains, Phase II (KMG-II): from individual species to whole genera.</title>
        <authorList>
            <person name="Goeker M."/>
        </authorList>
    </citation>
    <scope>NUCLEOTIDE SEQUENCE</scope>
    <source>
        <strain evidence="1">DSM 43935</strain>
    </source>
</reference>
<dbReference type="Proteomes" id="UP001206128">
    <property type="component" value="Unassembled WGS sequence"/>
</dbReference>
<dbReference type="SUPFAM" id="SSF53335">
    <property type="entry name" value="S-adenosyl-L-methionine-dependent methyltransferases"/>
    <property type="match status" value="1"/>
</dbReference>
<organism evidence="1 2">
    <name type="scientific">Goodfellowiella coeruleoviolacea</name>
    <dbReference type="NCBI Taxonomy" id="334858"/>
    <lineage>
        <taxon>Bacteria</taxon>
        <taxon>Bacillati</taxon>
        <taxon>Actinomycetota</taxon>
        <taxon>Actinomycetes</taxon>
        <taxon>Pseudonocardiales</taxon>
        <taxon>Pseudonocardiaceae</taxon>
        <taxon>Goodfellowiella</taxon>
    </lineage>
</organism>
<dbReference type="AlphaFoldDB" id="A0AAE3KJ09"/>
<sequence length="271" mass="29602">MTDKVKLSAEQEPLLVPVYSRVLATRKQLGGVVDPKAEEIVQAIDYDFGQLDSAHGIMEAAVRAALHDRWVRAFLRDHPDGTVVEVGAGLSTRFERVAKPVTHWVNVDQLDAIGLRKVFFTESDRRHTVASALCDEYWLPIVARHPGPHLFVVAEALQPLSEVDVRTVLGRLAASFPGALLAIDTVREAPAGWSCPDPRELTDWGLGLRLVETRTATEVPADLDPPLLPRFRRSLRWAGSIARKAATSVRLNLFEVAGSAGLAGPGRSSRG</sequence>
<dbReference type="Gene3D" id="3.40.50.150">
    <property type="entry name" value="Vaccinia Virus protein VP39"/>
    <property type="match status" value="1"/>
</dbReference>
<keyword evidence="2" id="KW-1185">Reference proteome</keyword>
<dbReference type="PANTHER" id="PTHR43619:SF2">
    <property type="entry name" value="S-ADENOSYL-L-METHIONINE-DEPENDENT METHYLTRANSFERASES SUPERFAMILY PROTEIN"/>
    <property type="match status" value="1"/>
</dbReference>
<gene>
    <name evidence="1" type="ORF">LX83_005950</name>
</gene>
<evidence type="ECO:0000313" key="2">
    <source>
        <dbReference type="Proteomes" id="UP001206128"/>
    </source>
</evidence>
<name>A0AAE3KJ09_9PSEU</name>
<protein>
    <submittedName>
        <fullName evidence="1">O-Methyltransferase involved in polyketide biosynthesis</fullName>
    </submittedName>
</protein>
<comment type="caution">
    <text evidence="1">The sequence shown here is derived from an EMBL/GenBank/DDBJ whole genome shotgun (WGS) entry which is preliminary data.</text>
</comment>
<dbReference type="RefSeq" id="WP_253777465.1">
    <property type="nucleotide sequence ID" value="NZ_JAMTCK010000016.1"/>
</dbReference>
<accession>A0AAE3KJ09</accession>
<dbReference type="InterPro" id="IPR029063">
    <property type="entry name" value="SAM-dependent_MTases_sf"/>
</dbReference>
<proteinExistence type="predicted"/>
<dbReference type="PANTHER" id="PTHR43619">
    <property type="entry name" value="S-ADENOSYL-L-METHIONINE-DEPENDENT METHYLTRANSFERASE YKTD-RELATED"/>
    <property type="match status" value="1"/>
</dbReference>
<dbReference type="EMBL" id="JAMTCK010000016">
    <property type="protein sequence ID" value="MCP2169070.1"/>
    <property type="molecule type" value="Genomic_DNA"/>
</dbReference>
<evidence type="ECO:0000313" key="1">
    <source>
        <dbReference type="EMBL" id="MCP2169070.1"/>
    </source>
</evidence>